<sequence length="52" mass="6217">MKNPEIWSDLEIWRWITVPICLSSGDCHHTPLYWFLIETDQTKPDTRCTDHS</sequence>
<name>A0A251PZQ1_PRUPE</name>
<dbReference type="Gramene" id="ONI17054">
    <property type="protein sequence ID" value="ONI17054"/>
    <property type="gene ID" value="PRUPE_3G135400"/>
</dbReference>
<protein>
    <submittedName>
        <fullName evidence="1">Uncharacterized protein</fullName>
    </submittedName>
</protein>
<organism evidence="1 2">
    <name type="scientific">Prunus persica</name>
    <name type="common">Peach</name>
    <name type="synonym">Amygdalus persica</name>
    <dbReference type="NCBI Taxonomy" id="3760"/>
    <lineage>
        <taxon>Eukaryota</taxon>
        <taxon>Viridiplantae</taxon>
        <taxon>Streptophyta</taxon>
        <taxon>Embryophyta</taxon>
        <taxon>Tracheophyta</taxon>
        <taxon>Spermatophyta</taxon>
        <taxon>Magnoliopsida</taxon>
        <taxon>eudicotyledons</taxon>
        <taxon>Gunneridae</taxon>
        <taxon>Pentapetalae</taxon>
        <taxon>rosids</taxon>
        <taxon>fabids</taxon>
        <taxon>Rosales</taxon>
        <taxon>Rosaceae</taxon>
        <taxon>Amygdaloideae</taxon>
        <taxon>Amygdaleae</taxon>
        <taxon>Prunus</taxon>
    </lineage>
</organism>
<accession>A0A251PZQ1</accession>
<dbReference type="AlphaFoldDB" id="A0A251PZQ1"/>
<reference evidence="1 2" key="1">
    <citation type="journal article" date="2013" name="Nat. Genet.">
        <title>The high-quality draft genome of peach (Prunus persica) identifies unique patterns of genetic diversity, domestication and genome evolution.</title>
        <authorList>
            <consortium name="International Peach Genome Initiative"/>
            <person name="Verde I."/>
            <person name="Abbott A.G."/>
            <person name="Scalabrin S."/>
            <person name="Jung S."/>
            <person name="Shu S."/>
            <person name="Marroni F."/>
            <person name="Zhebentyayeva T."/>
            <person name="Dettori M.T."/>
            <person name="Grimwood J."/>
            <person name="Cattonaro F."/>
            <person name="Zuccolo A."/>
            <person name="Rossini L."/>
            <person name="Jenkins J."/>
            <person name="Vendramin E."/>
            <person name="Meisel L.A."/>
            <person name="Decroocq V."/>
            <person name="Sosinski B."/>
            <person name="Prochnik S."/>
            <person name="Mitros T."/>
            <person name="Policriti A."/>
            <person name="Cipriani G."/>
            <person name="Dondini L."/>
            <person name="Ficklin S."/>
            <person name="Goodstein D.M."/>
            <person name="Xuan P."/>
            <person name="Del Fabbro C."/>
            <person name="Aramini V."/>
            <person name="Copetti D."/>
            <person name="Gonzalez S."/>
            <person name="Horner D.S."/>
            <person name="Falchi R."/>
            <person name="Lucas S."/>
            <person name="Mica E."/>
            <person name="Maldonado J."/>
            <person name="Lazzari B."/>
            <person name="Bielenberg D."/>
            <person name="Pirona R."/>
            <person name="Miculan M."/>
            <person name="Barakat A."/>
            <person name="Testolin R."/>
            <person name="Stella A."/>
            <person name="Tartarini S."/>
            <person name="Tonutti P."/>
            <person name="Arus P."/>
            <person name="Orellana A."/>
            <person name="Wells C."/>
            <person name="Main D."/>
            <person name="Vizzotto G."/>
            <person name="Silva H."/>
            <person name="Salamini F."/>
            <person name="Schmutz J."/>
            <person name="Morgante M."/>
            <person name="Rokhsar D.S."/>
        </authorList>
    </citation>
    <scope>NUCLEOTIDE SEQUENCE [LARGE SCALE GENOMIC DNA]</scope>
    <source>
        <strain evidence="2">cv. Nemared</strain>
    </source>
</reference>
<dbReference type="EMBL" id="CM007653">
    <property type="protein sequence ID" value="ONI17054.1"/>
    <property type="molecule type" value="Genomic_DNA"/>
</dbReference>
<proteinExistence type="predicted"/>
<gene>
    <name evidence="1" type="ORF">PRUPE_3G135400</name>
</gene>
<evidence type="ECO:0000313" key="2">
    <source>
        <dbReference type="Proteomes" id="UP000006882"/>
    </source>
</evidence>
<dbReference type="Proteomes" id="UP000006882">
    <property type="component" value="Chromosome G3"/>
</dbReference>
<keyword evidence="2" id="KW-1185">Reference proteome</keyword>
<evidence type="ECO:0000313" key="1">
    <source>
        <dbReference type="EMBL" id="ONI17054.1"/>
    </source>
</evidence>